<evidence type="ECO:0000313" key="6">
    <source>
        <dbReference type="Proteomes" id="UP000264492"/>
    </source>
</evidence>
<comment type="similarity">
    <text evidence="1 3">Belongs to the N-Me-Phe pilin family.</text>
</comment>
<dbReference type="GO" id="GO:0009289">
    <property type="term" value="C:pilus"/>
    <property type="evidence" value="ECO:0007669"/>
    <property type="project" value="InterPro"/>
</dbReference>
<sequence>MKNNQQGFTLIELMIVIAILGILIAIALPAYQDYSIRTKNSECLNVAAAAKLAVSETAQDRGSLGVVTQANTGYNFTASDYCNSVAIANGGTITAVTRSTGGPATTFTLAPSTASNSGRIDWTCSATGMANQSQLPGECRAP</sequence>
<dbReference type="RefSeq" id="WP_115859406.1">
    <property type="nucleotide sequence ID" value="NZ_QTSU01000002.1"/>
</dbReference>
<evidence type="ECO:0000256" key="1">
    <source>
        <dbReference type="ARBA" id="ARBA00005233"/>
    </source>
</evidence>
<dbReference type="Pfam" id="PF07963">
    <property type="entry name" value="N_methyl"/>
    <property type="match status" value="1"/>
</dbReference>
<dbReference type="Gene3D" id="3.30.700.10">
    <property type="entry name" value="Glycoprotein, Type 4 Pilin"/>
    <property type="match status" value="1"/>
</dbReference>
<proteinExistence type="inferred from homology"/>
<reference evidence="5 6" key="1">
    <citation type="submission" date="2018-08" db="EMBL/GenBank/DDBJ databases">
        <title>Lysobacter sp. zong2l5, whole genome shotgun sequence.</title>
        <authorList>
            <person name="Zhang X."/>
            <person name="Feng G."/>
            <person name="Zhu H."/>
        </authorList>
    </citation>
    <scope>NUCLEOTIDE SEQUENCE [LARGE SCALE GENOMIC DNA]</scope>
    <source>
        <strain evidence="6">zong2l5</strain>
    </source>
</reference>
<evidence type="ECO:0000313" key="5">
    <source>
        <dbReference type="EMBL" id="RDZ27029.1"/>
    </source>
</evidence>
<dbReference type="NCBIfam" id="TIGR02532">
    <property type="entry name" value="IV_pilin_GFxxxE"/>
    <property type="match status" value="1"/>
</dbReference>
<dbReference type="PANTHER" id="PTHR30093:SF34">
    <property type="entry name" value="PREPILIN PEPTIDASE-DEPENDENT PROTEIN D"/>
    <property type="match status" value="1"/>
</dbReference>
<keyword evidence="6" id="KW-1185">Reference proteome</keyword>
<protein>
    <submittedName>
        <fullName evidence="5">Prepilin-type N-terminal cleavage/methylation domain-containing protein</fullName>
    </submittedName>
</protein>
<feature type="transmembrane region" description="Helical" evidence="4">
    <location>
        <begin position="7"/>
        <end position="31"/>
    </location>
</feature>
<dbReference type="InterPro" id="IPR012902">
    <property type="entry name" value="N_methyl_site"/>
</dbReference>
<dbReference type="Proteomes" id="UP000264492">
    <property type="component" value="Unassembled WGS sequence"/>
</dbReference>
<keyword evidence="2" id="KW-0488">Methylation</keyword>
<dbReference type="PANTHER" id="PTHR30093">
    <property type="entry name" value="GENERAL SECRETION PATHWAY PROTEIN G"/>
    <property type="match status" value="1"/>
</dbReference>
<keyword evidence="3" id="KW-0281">Fimbrium</keyword>
<name>A0A371JZC9_9GAMM</name>
<dbReference type="Pfam" id="PF00114">
    <property type="entry name" value="Pilin"/>
    <property type="match status" value="1"/>
</dbReference>
<keyword evidence="4" id="KW-0812">Transmembrane</keyword>
<dbReference type="InterPro" id="IPR045584">
    <property type="entry name" value="Pilin-like"/>
</dbReference>
<keyword evidence="4" id="KW-0472">Membrane</keyword>
<keyword evidence="4" id="KW-1133">Transmembrane helix</keyword>
<dbReference type="EMBL" id="QTSU01000002">
    <property type="protein sequence ID" value="RDZ27029.1"/>
    <property type="molecule type" value="Genomic_DNA"/>
</dbReference>
<dbReference type="SUPFAM" id="SSF54523">
    <property type="entry name" value="Pili subunits"/>
    <property type="match status" value="1"/>
</dbReference>
<dbReference type="OrthoDB" id="5767514at2"/>
<organism evidence="5 6">
    <name type="scientific">Lysobacter silvisoli</name>
    <dbReference type="NCBI Taxonomy" id="2293254"/>
    <lineage>
        <taxon>Bacteria</taxon>
        <taxon>Pseudomonadati</taxon>
        <taxon>Pseudomonadota</taxon>
        <taxon>Gammaproteobacteria</taxon>
        <taxon>Lysobacterales</taxon>
        <taxon>Lysobacteraceae</taxon>
        <taxon>Lysobacter</taxon>
    </lineage>
</organism>
<gene>
    <name evidence="5" type="ORF">DX914_12210</name>
</gene>
<accession>A0A371JZC9</accession>
<dbReference type="AlphaFoldDB" id="A0A371JZC9"/>
<evidence type="ECO:0000256" key="3">
    <source>
        <dbReference type="RuleBase" id="RU000389"/>
    </source>
</evidence>
<dbReference type="PROSITE" id="PS00409">
    <property type="entry name" value="PROKAR_NTER_METHYL"/>
    <property type="match status" value="1"/>
</dbReference>
<dbReference type="InterPro" id="IPR001082">
    <property type="entry name" value="Pilin"/>
</dbReference>
<evidence type="ECO:0000256" key="2">
    <source>
        <dbReference type="ARBA" id="ARBA00022481"/>
    </source>
</evidence>
<comment type="caution">
    <text evidence="5">The sequence shown here is derived from an EMBL/GenBank/DDBJ whole genome shotgun (WGS) entry which is preliminary data.</text>
</comment>
<dbReference type="GO" id="GO:0007155">
    <property type="term" value="P:cell adhesion"/>
    <property type="evidence" value="ECO:0007669"/>
    <property type="project" value="InterPro"/>
</dbReference>
<evidence type="ECO:0000256" key="4">
    <source>
        <dbReference type="SAM" id="Phobius"/>
    </source>
</evidence>